<proteinExistence type="inferred from homology"/>
<comment type="cofactor">
    <cofactor evidence="1 6">
        <name>Zn(2+)</name>
        <dbReference type="ChEBI" id="CHEBI:29105"/>
    </cofactor>
</comment>
<evidence type="ECO:0000256" key="5">
    <source>
        <dbReference type="ARBA" id="ARBA00023002"/>
    </source>
</evidence>
<dbReference type="PANTHER" id="PTHR43161">
    <property type="entry name" value="SORBITOL DEHYDROGENASE"/>
    <property type="match status" value="1"/>
</dbReference>
<dbReference type="SUPFAM" id="SSF51735">
    <property type="entry name" value="NAD(P)-binding Rossmann-fold domains"/>
    <property type="match status" value="1"/>
</dbReference>
<dbReference type="InterPro" id="IPR036291">
    <property type="entry name" value="NAD(P)-bd_dom_sf"/>
</dbReference>
<comment type="caution">
    <text evidence="9">The sequence shown here is derived from an EMBL/GenBank/DDBJ whole genome shotgun (WGS) entry which is preliminary data.</text>
</comment>
<dbReference type="SUPFAM" id="SSF50129">
    <property type="entry name" value="GroES-like"/>
    <property type="match status" value="1"/>
</dbReference>
<feature type="region of interest" description="Disordered" evidence="7">
    <location>
        <begin position="383"/>
        <end position="406"/>
    </location>
</feature>
<evidence type="ECO:0000256" key="7">
    <source>
        <dbReference type="SAM" id="MobiDB-lite"/>
    </source>
</evidence>
<dbReference type="SMART" id="SM00829">
    <property type="entry name" value="PKS_ER"/>
    <property type="match status" value="1"/>
</dbReference>
<feature type="compositionally biased region" description="Basic and acidic residues" evidence="7">
    <location>
        <begin position="390"/>
        <end position="406"/>
    </location>
</feature>
<dbReference type="InterPro" id="IPR013149">
    <property type="entry name" value="ADH-like_C"/>
</dbReference>
<keyword evidence="3 6" id="KW-0479">Metal-binding</keyword>
<dbReference type="PROSITE" id="PS00059">
    <property type="entry name" value="ADH_ZINC"/>
    <property type="match status" value="1"/>
</dbReference>
<dbReference type="CDD" id="cd08233">
    <property type="entry name" value="butanediol_DH_like"/>
    <property type="match status" value="1"/>
</dbReference>
<keyword evidence="10" id="KW-1185">Reference proteome</keyword>
<evidence type="ECO:0000256" key="3">
    <source>
        <dbReference type="ARBA" id="ARBA00022723"/>
    </source>
</evidence>
<dbReference type="Pfam" id="PF08240">
    <property type="entry name" value="ADH_N"/>
    <property type="match status" value="1"/>
</dbReference>
<reference evidence="10" key="1">
    <citation type="submission" date="2023-07" db="EMBL/GenBank/DDBJ databases">
        <title>A draft genome of Kazachstania heterogenica Y-27499.</title>
        <authorList>
            <person name="Donic C."/>
            <person name="Kralova J.S."/>
            <person name="Fidel L."/>
            <person name="Ben-Dor S."/>
            <person name="Jung S."/>
        </authorList>
    </citation>
    <scope>NUCLEOTIDE SEQUENCE [LARGE SCALE GENOMIC DNA]</scope>
    <source>
        <strain evidence="10">Y27499</strain>
    </source>
</reference>
<dbReference type="EMBL" id="JAWIZZ010000047">
    <property type="protein sequence ID" value="KAK5779388.1"/>
    <property type="molecule type" value="Genomic_DNA"/>
</dbReference>
<feature type="domain" description="Enoyl reductase (ER)" evidence="8">
    <location>
        <begin position="10"/>
        <end position="376"/>
    </location>
</feature>
<evidence type="ECO:0000256" key="4">
    <source>
        <dbReference type="ARBA" id="ARBA00022833"/>
    </source>
</evidence>
<dbReference type="InterPro" id="IPR020843">
    <property type="entry name" value="ER"/>
</dbReference>
<gene>
    <name evidence="9" type="ORF">RI543_003279</name>
</gene>
<evidence type="ECO:0000256" key="6">
    <source>
        <dbReference type="RuleBase" id="RU361277"/>
    </source>
</evidence>
<sequence>MRALAYFGKGDIHFTHELKEPQITTADELVIDIAYCGICGTDLHEYTDGPIFFPKDGHRHEISDNELPQAMGHEMAGIVREVGPAVTRFKVGDHVTVEPTGTCRDRYRWPESPNANKPKCAACKKGMYNTCAHLGLIGNGVQSGGFAERVVINESHCYKVPKDIPLDVVALIQPIAVSWHAVGVAKYSKQGGSVLILGGGPIGLATILALNGHGCTDIVVSEPAKIRRELAAKMGAKVFDPTLHSYDENVRLLKEMAPGGEGFDYCFDCSGTPATLRTSIDCLTFRGTAVNVAMWALDKPIDFFPMDITRQEKTYTGSMCYTYHDFEEVIDAFERRMIDPERARHMITTKVPLEKAFEHALMRLITRKEETIKVLVTPNNFGELEEEKEENEKKEIREEHHRTARL</sequence>
<protein>
    <recommendedName>
        <fullName evidence="8">Enoyl reductase (ER) domain-containing protein</fullName>
    </recommendedName>
</protein>
<organism evidence="9 10">
    <name type="scientific">Arxiozyma heterogenica</name>
    <dbReference type="NCBI Taxonomy" id="278026"/>
    <lineage>
        <taxon>Eukaryota</taxon>
        <taxon>Fungi</taxon>
        <taxon>Dikarya</taxon>
        <taxon>Ascomycota</taxon>
        <taxon>Saccharomycotina</taxon>
        <taxon>Saccharomycetes</taxon>
        <taxon>Saccharomycetales</taxon>
        <taxon>Saccharomycetaceae</taxon>
        <taxon>Arxiozyma</taxon>
    </lineage>
</organism>
<dbReference type="InterPro" id="IPR011032">
    <property type="entry name" value="GroES-like_sf"/>
</dbReference>
<keyword evidence="4 6" id="KW-0862">Zinc</keyword>
<dbReference type="GO" id="GO:0000721">
    <property type="term" value="F:(R,R)-butanediol dehydrogenase activity"/>
    <property type="evidence" value="ECO:0007669"/>
    <property type="project" value="TreeGrafter"/>
</dbReference>
<dbReference type="InterPro" id="IPR002328">
    <property type="entry name" value="ADH_Zn_CS"/>
</dbReference>
<evidence type="ECO:0000259" key="8">
    <source>
        <dbReference type="SMART" id="SM00829"/>
    </source>
</evidence>
<dbReference type="AlphaFoldDB" id="A0AAN7WM83"/>
<comment type="similarity">
    <text evidence="2 6">Belongs to the zinc-containing alcohol dehydrogenase family.</text>
</comment>
<dbReference type="PANTHER" id="PTHR43161:SF23">
    <property type="entry name" value="(R,R)-BUTANEDIOL DEHYDROGENASE-RELATED"/>
    <property type="match status" value="1"/>
</dbReference>
<evidence type="ECO:0000313" key="9">
    <source>
        <dbReference type="EMBL" id="KAK5779388.1"/>
    </source>
</evidence>
<keyword evidence="5" id="KW-0560">Oxidoreductase</keyword>
<dbReference type="Pfam" id="PF00107">
    <property type="entry name" value="ADH_zinc_N"/>
    <property type="match status" value="1"/>
</dbReference>
<dbReference type="Proteomes" id="UP001306508">
    <property type="component" value="Unassembled WGS sequence"/>
</dbReference>
<dbReference type="Gene3D" id="3.90.180.10">
    <property type="entry name" value="Medium-chain alcohol dehydrogenases, catalytic domain"/>
    <property type="match status" value="1"/>
</dbReference>
<evidence type="ECO:0000313" key="10">
    <source>
        <dbReference type="Proteomes" id="UP001306508"/>
    </source>
</evidence>
<evidence type="ECO:0000256" key="2">
    <source>
        <dbReference type="ARBA" id="ARBA00008072"/>
    </source>
</evidence>
<evidence type="ECO:0000256" key="1">
    <source>
        <dbReference type="ARBA" id="ARBA00001947"/>
    </source>
</evidence>
<accession>A0AAN7WM83</accession>
<dbReference type="InterPro" id="IPR013154">
    <property type="entry name" value="ADH-like_N"/>
</dbReference>
<dbReference type="Gene3D" id="3.40.50.720">
    <property type="entry name" value="NAD(P)-binding Rossmann-like Domain"/>
    <property type="match status" value="1"/>
</dbReference>
<dbReference type="GO" id="GO:0005737">
    <property type="term" value="C:cytoplasm"/>
    <property type="evidence" value="ECO:0007669"/>
    <property type="project" value="TreeGrafter"/>
</dbReference>
<dbReference type="GO" id="GO:0034079">
    <property type="term" value="P:butanediol biosynthetic process"/>
    <property type="evidence" value="ECO:0007669"/>
    <property type="project" value="TreeGrafter"/>
</dbReference>
<name>A0AAN7WM83_9SACH</name>
<dbReference type="GO" id="GO:0008270">
    <property type="term" value="F:zinc ion binding"/>
    <property type="evidence" value="ECO:0007669"/>
    <property type="project" value="InterPro"/>
</dbReference>